<dbReference type="SUPFAM" id="SSF63712">
    <property type="entry name" value="Nicotinic receptor ligand binding domain-like"/>
    <property type="match status" value="1"/>
</dbReference>
<evidence type="ECO:0000313" key="8">
    <source>
        <dbReference type="EMBL" id="WAQ95593.1"/>
    </source>
</evidence>
<evidence type="ECO:0000256" key="3">
    <source>
        <dbReference type="ARBA" id="ARBA00022989"/>
    </source>
</evidence>
<evidence type="ECO:0000256" key="1">
    <source>
        <dbReference type="ARBA" id="ARBA00004141"/>
    </source>
</evidence>
<keyword evidence="2 5" id="KW-0812">Transmembrane</keyword>
<comment type="subcellular location">
    <subcellularLocation>
        <location evidence="1">Membrane</location>
        <topology evidence="1">Multi-pass membrane protein</topology>
    </subcellularLocation>
</comment>
<dbReference type="InterPro" id="IPR006201">
    <property type="entry name" value="Neur_channel"/>
</dbReference>
<accession>A0ABY7DHQ7</accession>
<dbReference type="SUPFAM" id="SSF90112">
    <property type="entry name" value="Neurotransmitter-gated ion-channel transmembrane pore"/>
    <property type="match status" value="1"/>
</dbReference>
<dbReference type="InterPro" id="IPR036719">
    <property type="entry name" value="Neuro-gated_channel_TM_sf"/>
</dbReference>
<name>A0ABY7DHQ7_MYAAR</name>
<dbReference type="InterPro" id="IPR038050">
    <property type="entry name" value="Neuro_actylchol_rec"/>
</dbReference>
<dbReference type="Pfam" id="PF02932">
    <property type="entry name" value="Neur_chan_memb"/>
    <property type="match status" value="1"/>
</dbReference>
<dbReference type="InterPro" id="IPR018000">
    <property type="entry name" value="Neurotransmitter_ion_chnl_CS"/>
</dbReference>
<dbReference type="InterPro" id="IPR036734">
    <property type="entry name" value="Neur_chan_lig-bd_sf"/>
</dbReference>
<dbReference type="Proteomes" id="UP001164746">
    <property type="component" value="Chromosome 2"/>
</dbReference>
<dbReference type="Gene3D" id="1.20.58.390">
    <property type="entry name" value="Neurotransmitter-gated ion-channel transmembrane domain"/>
    <property type="match status" value="1"/>
</dbReference>
<evidence type="ECO:0000256" key="5">
    <source>
        <dbReference type="SAM" id="Phobius"/>
    </source>
</evidence>
<protein>
    <submittedName>
        <fullName evidence="8">ACHA7-like protein</fullName>
    </submittedName>
</protein>
<reference evidence="8" key="1">
    <citation type="submission" date="2022-11" db="EMBL/GenBank/DDBJ databases">
        <title>Centuries of genome instability and evolution in soft-shell clam transmissible cancer (bioRxiv).</title>
        <authorList>
            <person name="Hart S.F.M."/>
            <person name="Yonemitsu M.A."/>
            <person name="Giersch R.M."/>
            <person name="Beal B.F."/>
            <person name="Arriagada G."/>
            <person name="Davis B.W."/>
            <person name="Ostrander E.A."/>
            <person name="Goff S.P."/>
            <person name="Metzger M.J."/>
        </authorList>
    </citation>
    <scope>NUCLEOTIDE SEQUENCE</scope>
    <source>
        <strain evidence="8">MELC-2E11</strain>
        <tissue evidence="8">Siphon/mantle</tissue>
    </source>
</reference>
<organism evidence="8 9">
    <name type="scientific">Mya arenaria</name>
    <name type="common">Soft-shell clam</name>
    <dbReference type="NCBI Taxonomy" id="6604"/>
    <lineage>
        <taxon>Eukaryota</taxon>
        <taxon>Metazoa</taxon>
        <taxon>Spiralia</taxon>
        <taxon>Lophotrochozoa</taxon>
        <taxon>Mollusca</taxon>
        <taxon>Bivalvia</taxon>
        <taxon>Autobranchia</taxon>
        <taxon>Heteroconchia</taxon>
        <taxon>Euheterodonta</taxon>
        <taxon>Imparidentia</taxon>
        <taxon>Neoheterodontei</taxon>
        <taxon>Myida</taxon>
        <taxon>Myoidea</taxon>
        <taxon>Myidae</taxon>
        <taxon>Mya</taxon>
    </lineage>
</organism>
<feature type="domain" description="Neurotransmitter-gated ion-channel ligand-binding" evidence="6">
    <location>
        <begin position="2"/>
        <end position="142"/>
    </location>
</feature>
<dbReference type="PROSITE" id="PS00236">
    <property type="entry name" value="NEUROTR_ION_CHANNEL"/>
    <property type="match status" value="1"/>
</dbReference>
<feature type="domain" description="Neurotransmitter-gated ion-channel transmembrane" evidence="7">
    <location>
        <begin position="150"/>
        <end position="265"/>
    </location>
</feature>
<feature type="non-terminal residue" evidence="8">
    <location>
        <position position="270"/>
    </location>
</feature>
<gene>
    <name evidence="8" type="ORF">MAR_028283</name>
</gene>
<keyword evidence="9" id="KW-1185">Reference proteome</keyword>
<evidence type="ECO:0000256" key="2">
    <source>
        <dbReference type="ARBA" id="ARBA00022692"/>
    </source>
</evidence>
<feature type="transmembrane region" description="Helical" evidence="5">
    <location>
        <begin position="205"/>
        <end position="228"/>
    </location>
</feature>
<dbReference type="CDD" id="cd19051">
    <property type="entry name" value="LGIC_TM_cation"/>
    <property type="match status" value="1"/>
</dbReference>
<dbReference type="Gene3D" id="2.70.170.10">
    <property type="entry name" value="Neurotransmitter-gated ion-channel ligand-binding domain"/>
    <property type="match status" value="1"/>
</dbReference>
<proteinExistence type="predicted"/>
<evidence type="ECO:0000256" key="4">
    <source>
        <dbReference type="ARBA" id="ARBA00023136"/>
    </source>
</evidence>
<evidence type="ECO:0000313" key="9">
    <source>
        <dbReference type="Proteomes" id="UP001164746"/>
    </source>
</evidence>
<dbReference type="EMBL" id="CP111013">
    <property type="protein sequence ID" value="WAQ95593.1"/>
    <property type="molecule type" value="Genomic_DNA"/>
</dbReference>
<dbReference type="Pfam" id="PF02931">
    <property type="entry name" value="Neur_chan_LBD"/>
    <property type="match status" value="1"/>
</dbReference>
<keyword evidence="4 5" id="KW-0472">Membrane</keyword>
<evidence type="ECO:0000259" key="6">
    <source>
        <dbReference type="Pfam" id="PF02931"/>
    </source>
</evidence>
<keyword evidence="3 5" id="KW-1133">Transmembrane helix</keyword>
<evidence type="ECO:0000259" key="7">
    <source>
        <dbReference type="Pfam" id="PF02932"/>
    </source>
</evidence>
<sequence length="270" mass="30699">MQVRWTAANLPEWDKDELGGKTTFSLDSSTIWTPQFLLLNPATTVKDLAATSNRLRINNNQTAACVVDVADFPFDKQTCDVNIAVWGYDTTEVTLHPIIRNSARDISYIESSTWSLRKISIDGKNTAVNTPYFQVTLLIERHYEYFLVNVILPPTLLSVLDPCVFLLPASSGERMSFAVTCFLAFSVFMTLLGDNLPKSSVPVAHMAYFMMYMLIHSCAVTFCTIITLRVYNKVDTAEQIPDWVKFVVRLLRLRFCRYRKPTLKSNEVEP</sequence>
<feature type="transmembrane region" description="Helical" evidence="5">
    <location>
        <begin position="145"/>
        <end position="168"/>
    </location>
</feature>
<dbReference type="InterPro" id="IPR006202">
    <property type="entry name" value="Neur_chan_lig-bd"/>
</dbReference>
<dbReference type="PANTHER" id="PTHR18945">
    <property type="entry name" value="NEUROTRANSMITTER GATED ION CHANNEL"/>
    <property type="match status" value="1"/>
</dbReference>
<dbReference type="CDD" id="cd18989">
    <property type="entry name" value="LGIC_ECD_cation"/>
    <property type="match status" value="1"/>
</dbReference>
<feature type="transmembrane region" description="Helical" evidence="5">
    <location>
        <begin position="175"/>
        <end position="193"/>
    </location>
</feature>
<dbReference type="InterPro" id="IPR006029">
    <property type="entry name" value="Neurotrans-gated_channel_TM"/>
</dbReference>